<dbReference type="Proteomes" id="UP000018209">
    <property type="component" value="Unassembled WGS sequence"/>
</dbReference>
<evidence type="ECO:0000313" key="1">
    <source>
        <dbReference type="EMBL" id="GAD26792.1"/>
    </source>
</evidence>
<gene>
    <name evidence="1" type="ORF">NBRC3257_1790</name>
</gene>
<evidence type="ECO:0000313" key="2">
    <source>
        <dbReference type="Proteomes" id="UP000018209"/>
    </source>
</evidence>
<proteinExistence type="predicted"/>
<reference evidence="1 2" key="1">
    <citation type="submission" date="2013-08" db="EMBL/GenBank/DDBJ databases">
        <title>Gluconobacter thailandicus NBRC 3257 whole genome sequence.</title>
        <authorList>
            <person name="Matsutani M."/>
            <person name="Yakushi T."/>
            <person name="Matsushita K."/>
        </authorList>
    </citation>
    <scope>NUCLEOTIDE SEQUENCE [LARGE SCALE GENOMIC DNA]</scope>
    <source>
        <strain evidence="1 2">NBRC 3257</strain>
    </source>
</reference>
<sequence length="126" mass="13800">MHRAGPDHPGPPGLRLDGRRVRLVQVMTGGGLELCLAVRAAKIPGPAIMVGMMRRRRGIDRHATHRILDQVRVNSGRCRGGTLSMEMGRASCCIVVRHEAPLLVAASRGVEVCHNRLHFKVCPCRV</sequence>
<keyword evidence="2" id="KW-1185">Reference proteome</keyword>
<comment type="caution">
    <text evidence="1">The sequence shown here is derived from an EMBL/GenBank/DDBJ whole genome shotgun (WGS) entry which is preliminary data.</text>
</comment>
<dbReference type="EMBL" id="BASM01000023">
    <property type="protein sequence ID" value="GAD26792.1"/>
    <property type="molecule type" value="Genomic_DNA"/>
</dbReference>
<protein>
    <submittedName>
        <fullName evidence="1">Uncharacterized protein</fullName>
    </submittedName>
</protein>
<organism evidence="1 2">
    <name type="scientific">Gluconobacter thailandicus NBRC 3257</name>
    <dbReference type="NCBI Taxonomy" id="1381097"/>
    <lineage>
        <taxon>Bacteria</taxon>
        <taxon>Pseudomonadati</taxon>
        <taxon>Pseudomonadota</taxon>
        <taxon>Alphaproteobacteria</taxon>
        <taxon>Acetobacterales</taxon>
        <taxon>Acetobacteraceae</taxon>
        <taxon>Gluconobacter</taxon>
    </lineage>
</organism>
<accession>A0ABQ0IX60</accession>
<name>A0ABQ0IX60_GLUTH</name>